<evidence type="ECO:0000259" key="7">
    <source>
        <dbReference type="PROSITE" id="PS50011"/>
    </source>
</evidence>
<dbReference type="KEGG" id="abac:LuPra_00970"/>
<evidence type="ECO:0000256" key="3">
    <source>
        <dbReference type="ARBA" id="ARBA00022777"/>
    </source>
</evidence>
<dbReference type="PROSITE" id="PS50011">
    <property type="entry name" value="PROTEIN_KINASE_DOM"/>
    <property type="match status" value="1"/>
</dbReference>
<keyword evidence="4 5" id="KW-0067">ATP-binding</keyword>
<sequence length="906" mass="97293">MECGRKCQRPVTAWLLVGIFESVELSRSVEYKCSAPRIGAPGWTYTAPRTHMSLSAGTRIGPYEIVVPLGAGAMGDVYRARDTRLARMVAIKVLARTDARRIARLEREARAISRVSHRYICALHDIGRQDGLEYLVMEYLEGETLARRLEGGALQLDEALSIGIQMCEALDAAHSAGVIHRDLKPSNVMLTPGGVKLLDFGLAKLHDPEPDPNLPASTQSRFSTEDGAVVGTYPYMAPEQVAGGHVDGRADIFALGVVIYEMASGVRPFDAPTRAEVAAAILTRTPPVLSSLCSHVPAALDRAVQRCLAKDPEARWQTARDLASELRWIAGEVEAGRPDRPASPHEATPRRRLLAWAGIGSVAGLAVGAVVLWGLIASGLVRRTAPIPRFTQLTFRSGTIPAARFAPDGETIIYSAAWHDQPYGLYMSRTGSAEARALGITGAKLLAVSTSGELALLRGGHGTLSFFGRGAGTLARVSLAGGAPRDVLDQVVSADWVPGTDQLVVSRTGGHVEFPIGTRIYKSSSGGVRAVRVAPSGDRVALLQGGAGGTSVIILDRSGRTIASSSWSDAGNVTWSPDGQEVWFSANRRYASPVLWAMSTTGEIRVLVPTPPEMHIIQDVFHDGRILVATHMRQHGLCCVGSDTPPRELAWFDFSIPEALSAGGTTVVFGDRPAGAPGTAYLRKTDGSDAIRLGEGYPEDLSPDGNSVLVGIRTGAAHWAILPTGSGSSRSLPRGQLERLGEANFLPDGRHIAFWGAERGRAGRIFVQDLDDGSEPRAISPEGVGTNALATPDGRFVWGASSVSGHALYPVGEGRPRPVPLLSTDDEPLQWSTDARYLYVRRDDWPPEIDRIDTTTATRIRWRTVFPSDPAGVDTIGNILITPDGRLHCYNYARLLTNLFIVDQFN</sequence>
<dbReference type="SUPFAM" id="SSF56112">
    <property type="entry name" value="Protein kinase-like (PK-like)"/>
    <property type="match status" value="1"/>
</dbReference>
<protein>
    <submittedName>
        <fullName evidence="8">Serine/threonine-protein kinase PrkC</fullName>
        <ecNumber evidence="8">2.7.11.1</ecNumber>
    </submittedName>
</protein>
<dbReference type="PATRIC" id="fig|1813736.3.peg.1016"/>
<dbReference type="Gene3D" id="2.120.10.30">
    <property type="entry name" value="TolB, C-terminal domain"/>
    <property type="match status" value="2"/>
</dbReference>
<keyword evidence="6" id="KW-0812">Transmembrane</keyword>
<proteinExistence type="predicted"/>
<dbReference type="InterPro" id="IPR011042">
    <property type="entry name" value="6-blade_b-propeller_TolB-like"/>
</dbReference>
<dbReference type="InterPro" id="IPR000719">
    <property type="entry name" value="Prot_kinase_dom"/>
</dbReference>
<organism evidence="8 9">
    <name type="scientific">Luteitalea pratensis</name>
    <dbReference type="NCBI Taxonomy" id="1855912"/>
    <lineage>
        <taxon>Bacteria</taxon>
        <taxon>Pseudomonadati</taxon>
        <taxon>Acidobacteriota</taxon>
        <taxon>Vicinamibacteria</taxon>
        <taxon>Vicinamibacterales</taxon>
        <taxon>Vicinamibacteraceae</taxon>
        <taxon>Luteitalea</taxon>
    </lineage>
</organism>
<dbReference type="Gene3D" id="3.30.200.20">
    <property type="entry name" value="Phosphorylase Kinase, domain 1"/>
    <property type="match status" value="1"/>
</dbReference>
<dbReference type="InterPro" id="IPR017441">
    <property type="entry name" value="Protein_kinase_ATP_BS"/>
</dbReference>
<feature type="binding site" evidence="5">
    <location>
        <position position="92"/>
    </location>
    <ligand>
        <name>ATP</name>
        <dbReference type="ChEBI" id="CHEBI:30616"/>
    </ligand>
</feature>
<dbReference type="EMBL" id="CP015136">
    <property type="protein sequence ID" value="AMY07789.1"/>
    <property type="molecule type" value="Genomic_DNA"/>
</dbReference>
<keyword evidence="3 8" id="KW-0418">Kinase</keyword>
<dbReference type="STRING" id="1855912.LuPra_00970"/>
<dbReference type="SUPFAM" id="SSF82171">
    <property type="entry name" value="DPP6 N-terminal domain-like"/>
    <property type="match status" value="1"/>
</dbReference>
<dbReference type="InterPro" id="IPR011009">
    <property type="entry name" value="Kinase-like_dom_sf"/>
</dbReference>
<keyword evidence="9" id="KW-1185">Reference proteome</keyword>
<evidence type="ECO:0000256" key="5">
    <source>
        <dbReference type="PROSITE-ProRule" id="PRU10141"/>
    </source>
</evidence>
<dbReference type="PROSITE" id="PS00107">
    <property type="entry name" value="PROTEIN_KINASE_ATP"/>
    <property type="match status" value="1"/>
</dbReference>
<evidence type="ECO:0000256" key="4">
    <source>
        <dbReference type="ARBA" id="ARBA00022840"/>
    </source>
</evidence>
<evidence type="ECO:0000256" key="2">
    <source>
        <dbReference type="ARBA" id="ARBA00022741"/>
    </source>
</evidence>
<evidence type="ECO:0000313" key="8">
    <source>
        <dbReference type="EMBL" id="AMY07789.1"/>
    </source>
</evidence>
<feature type="domain" description="Protein kinase" evidence="7">
    <location>
        <begin position="63"/>
        <end position="329"/>
    </location>
</feature>
<dbReference type="Pfam" id="PF00069">
    <property type="entry name" value="Pkinase"/>
    <property type="match status" value="1"/>
</dbReference>
<keyword evidence="1 8" id="KW-0808">Transferase</keyword>
<name>A0A143PJ37_LUTPR</name>
<keyword evidence="6" id="KW-0472">Membrane</keyword>
<evidence type="ECO:0000313" key="9">
    <source>
        <dbReference type="Proteomes" id="UP000076079"/>
    </source>
</evidence>
<dbReference type="SMART" id="SM00220">
    <property type="entry name" value="S_TKc"/>
    <property type="match status" value="1"/>
</dbReference>
<dbReference type="Proteomes" id="UP000076079">
    <property type="component" value="Chromosome"/>
</dbReference>
<reference evidence="8 9" key="1">
    <citation type="journal article" date="2016" name="Genome Announc.">
        <title>First Complete Genome Sequence of a Subdivision 6 Acidobacterium Strain.</title>
        <authorList>
            <person name="Huang S."/>
            <person name="Vieira S."/>
            <person name="Bunk B."/>
            <person name="Riedel T."/>
            <person name="Sproer C."/>
            <person name="Overmann J."/>
        </authorList>
    </citation>
    <scope>NUCLEOTIDE SEQUENCE [LARGE SCALE GENOMIC DNA]</scope>
    <source>
        <strain evidence="9">DSM 100886 HEG_-6_39</strain>
    </source>
</reference>
<dbReference type="CDD" id="cd14014">
    <property type="entry name" value="STKc_PknB_like"/>
    <property type="match status" value="1"/>
</dbReference>
<evidence type="ECO:0000256" key="6">
    <source>
        <dbReference type="SAM" id="Phobius"/>
    </source>
</evidence>
<evidence type="ECO:0000256" key="1">
    <source>
        <dbReference type="ARBA" id="ARBA00022679"/>
    </source>
</evidence>
<dbReference type="PANTHER" id="PTHR43289:SF6">
    <property type="entry name" value="SERINE_THREONINE-PROTEIN KINASE NEKL-3"/>
    <property type="match status" value="1"/>
</dbReference>
<keyword evidence="2 5" id="KW-0547">Nucleotide-binding</keyword>
<feature type="transmembrane region" description="Helical" evidence="6">
    <location>
        <begin position="353"/>
        <end position="376"/>
    </location>
</feature>
<dbReference type="GO" id="GO:0004674">
    <property type="term" value="F:protein serine/threonine kinase activity"/>
    <property type="evidence" value="ECO:0007669"/>
    <property type="project" value="UniProtKB-EC"/>
</dbReference>
<dbReference type="PANTHER" id="PTHR43289">
    <property type="entry name" value="MITOGEN-ACTIVATED PROTEIN KINASE KINASE KINASE 20-RELATED"/>
    <property type="match status" value="1"/>
</dbReference>
<dbReference type="AlphaFoldDB" id="A0A143PJ37"/>
<dbReference type="Gene3D" id="1.10.510.10">
    <property type="entry name" value="Transferase(Phosphotransferase) domain 1"/>
    <property type="match status" value="1"/>
</dbReference>
<dbReference type="GO" id="GO:0005524">
    <property type="term" value="F:ATP binding"/>
    <property type="evidence" value="ECO:0007669"/>
    <property type="project" value="UniProtKB-UniRule"/>
</dbReference>
<gene>
    <name evidence="8" type="primary">prkC_6</name>
    <name evidence="8" type="ORF">LuPra_00970</name>
</gene>
<dbReference type="PROSITE" id="PS00108">
    <property type="entry name" value="PROTEIN_KINASE_ST"/>
    <property type="match status" value="1"/>
</dbReference>
<dbReference type="EC" id="2.7.11.1" evidence="8"/>
<keyword evidence="6" id="KW-1133">Transmembrane helix</keyword>
<reference evidence="9" key="2">
    <citation type="submission" date="2016-04" db="EMBL/GenBank/DDBJ databases">
        <title>First Complete Genome Sequence of a Subdivision 6 Acidobacterium.</title>
        <authorList>
            <person name="Huang S."/>
            <person name="Vieira S."/>
            <person name="Bunk B."/>
            <person name="Riedel T."/>
            <person name="Sproeer C."/>
            <person name="Overmann J."/>
        </authorList>
    </citation>
    <scope>NUCLEOTIDE SEQUENCE [LARGE SCALE GENOMIC DNA]</scope>
    <source>
        <strain evidence="9">DSM 100886 HEG_-6_39</strain>
    </source>
</reference>
<accession>A0A143PJ37</accession>
<dbReference type="InterPro" id="IPR008271">
    <property type="entry name" value="Ser/Thr_kinase_AS"/>
</dbReference>